<name>A0A5A5TBY1_9CHLR</name>
<dbReference type="OrthoDB" id="147340at2"/>
<comment type="caution">
    <text evidence="2">The sequence shown here is derived from an EMBL/GenBank/DDBJ whole genome shotgun (WGS) entry which is preliminary data.</text>
</comment>
<dbReference type="Pfam" id="PF05050">
    <property type="entry name" value="Methyltransf_21"/>
    <property type="match status" value="1"/>
</dbReference>
<proteinExistence type="predicted"/>
<feature type="domain" description="Methyltransferase FkbM" evidence="1">
    <location>
        <begin position="37"/>
        <end position="187"/>
    </location>
</feature>
<evidence type="ECO:0000259" key="1">
    <source>
        <dbReference type="Pfam" id="PF05050"/>
    </source>
</evidence>
<evidence type="ECO:0000313" key="2">
    <source>
        <dbReference type="EMBL" id="GCF08942.1"/>
    </source>
</evidence>
<dbReference type="InterPro" id="IPR006342">
    <property type="entry name" value="FkbM_mtfrase"/>
</dbReference>
<dbReference type="Proteomes" id="UP000322530">
    <property type="component" value="Unassembled WGS sequence"/>
</dbReference>
<organism evidence="2 3">
    <name type="scientific">Dictyobacter arantiisoli</name>
    <dbReference type="NCBI Taxonomy" id="2014874"/>
    <lineage>
        <taxon>Bacteria</taxon>
        <taxon>Bacillati</taxon>
        <taxon>Chloroflexota</taxon>
        <taxon>Ktedonobacteria</taxon>
        <taxon>Ktedonobacterales</taxon>
        <taxon>Dictyobacteraceae</taxon>
        <taxon>Dictyobacter</taxon>
    </lineage>
</organism>
<dbReference type="NCBIfam" id="TIGR01444">
    <property type="entry name" value="fkbM_fam"/>
    <property type="match status" value="1"/>
</dbReference>
<dbReference type="EMBL" id="BIXY01000033">
    <property type="protein sequence ID" value="GCF08942.1"/>
    <property type="molecule type" value="Genomic_DNA"/>
</dbReference>
<dbReference type="InterPro" id="IPR029063">
    <property type="entry name" value="SAM-dependent_MTases_sf"/>
</dbReference>
<gene>
    <name evidence="2" type="ORF">KDI_25060</name>
</gene>
<dbReference type="CDD" id="cd02440">
    <property type="entry name" value="AdoMet_MTases"/>
    <property type="match status" value="1"/>
</dbReference>
<dbReference type="RefSeq" id="WP_149401905.1">
    <property type="nucleotide sequence ID" value="NZ_BIXY01000033.1"/>
</dbReference>
<dbReference type="PANTHER" id="PTHR34203:SF15">
    <property type="entry name" value="SLL1173 PROTEIN"/>
    <property type="match status" value="1"/>
</dbReference>
<protein>
    <recommendedName>
        <fullName evidence="1">Methyltransferase FkbM domain-containing protein</fullName>
    </recommendedName>
</protein>
<dbReference type="InterPro" id="IPR052514">
    <property type="entry name" value="SAM-dependent_MTase"/>
</dbReference>
<sequence length="251" mass="28365">MFYFRDDTNDHLIYDEIFKRNAYNLPASFSDTDIIIDIGAHLGFFTYAAAERGAGIVYAIEAEAENYKLAKENLQAFIDQNKVKLLQAAIWRSDEKGAVLFHSGHPRRFDCQIESKLINTGGGDVLWQTSGTPISTLAFDDLVTEASQQQTKRIHILKIDCEGSEWPILLTSQTLHLIDEIHGEFHEIGGPYDTFSAPFSIPGYQRFTVEELQTFLEQQNFTFSYTRLTRSDGLPSRLGMFTAINKAHVVG</sequence>
<dbReference type="PANTHER" id="PTHR34203">
    <property type="entry name" value="METHYLTRANSFERASE, FKBM FAMILY PROTEIN"/>
    <property type="match status" value="1"/>
</dbReference>
<dbReference type="Gene3D" id="3.40.50.150">
    <property type="entry name" value="Vaccinia Virus protein VP39"/>
    <property type="match status" value="1"/>
</dbReference>
<dbReference type="SUPFAM" id="SSF53335">
    <property type="entry name" value="S-adenosyl-L-methionine-dependent methyltransferases"/>
    <property type="match status" value="1"/>
</dbReference>
<accession>A0A5A5TBY1</accession>
<reference evidence="2 3" key="1">
    <citation type="submission" date="2019-01" db="EMBL/GenBank/DDBJ databases">
        <title>Draft genome sequence of Dictyobacter sp. Uno17.</title>
        <authorList>
            <person name="Wang C.M."/>
            <person name="Zheng Y."/>
            <person name="Sakai Y."/>
            <person name="Abe K."/>
            <person name="Yokota A."/>
            <person name="Yabe S."/>
        </authorList>
    </citation>
    <scope>NUCLEOTIDE SEQUENCE [LARGE SCALE GENOMIC DNA]</scope>
    <source>
        <strain evidence="2 3">Uno17</strain>
    </source>
</reference>
<dbReference type="AlphaFoldDB" id="A0A5A5TBY1"/>
<evidence type="ECO:0000313" key="3">
    <source>
        <dbReference type="Proteomes" id="UP000322530"/>
    </source>
</evidence>
<keyword evidence="3" id="KW-1185">Reference proteome</keyword>